<keyword evidence="3" id="KW-1185">Reference proteome</keyword>
<evidence type="ECO:0000256" key="1">
    <source>
        <dbReference type="SAM" id="MobiDB-lite"/>
    </source>
</evidence>
<dbReference type="Proteomes" id="UP000298787">
    <property type="component" value="Chromosome 12"/>
</dbReference>
<sequence>MPPGCRSDDDDDDEDGGRFPQRGASWIGWVDYRNFTEMKLSMGGISAVLTIRTEQDHADQMMDRMLDRVFLQVKEDSGVEPRAEPEEELAEASGSDPEVSTASPLSRATPPPPPPVDQDQIDVLGDRQSNVSWHASLFSQGSSNSSYS</sequence>
<feature type="region of interest" description="Disordered" evidence="1">
    <location>
        <begin position="1"/>
        <end position="23"/>
    </location>
</feature>
<organism evidence="2 3">
    <name type="scientific">Collichthys lucidus</name>
    <name type="common">Big head croaker</name>
    <name type="synonym">Sciaena lucida</name>
    <dbReference type="NCBI Taxonomy" id="240159"/>
    <lineage>
        <taxon>Eukaryota</taxon>
        <taxon>Metazoa</taxon>
        <taxon>Chordata</taxon>
        <taxon>Craniata</taxon>
        <taxon>Vertebrata</taxon>
        <taxon>Euteleostomi</taxon>
        <taxon>Actinopterygii</taxon>
        <taxon>Neopterygii</taxon>
        <taxon>Teleostei</taxon>
        <taxon>Neoteleostei</taxon>
        <taxon>Acanthomorphata</taxon>
        <taxon>Eupercaria</taxon>
        <taxon>Sciaenidae</taxon>
        <taxon>Collichthys</taxon>
    </lineage>
</organism>
<dbReference type="EMBL" id="CM014089">
    <property type="protein sequence ID" value="TKS79394.1"/>
    <property type="molecule type" value="Genomic_DNA"/>
</dbReference>
<dbReference type="AlphaFoldDB" id="A0A4U5UVV4"/>
<name>A0A4U5UVV4_COLLU</name>
<reference evidence="2 3" key="1">
    <citation type="submission" date="2019-01" db="EMBL/GenBank/DDBJ databases">
        <title>Genome Assembly of Collichthys lucidus.</title>
        <authorList>
            <person name="Cai M."/>
            <person name="Xiao S."/>
        </authorList>
    </citation>
    <scope>NUCLEOTIDE SEQUENCE [LARGE SCALE GENOMIC DNA]</scope>
    <source>
        <strain evidence="2">JT15FE1705JMU</strain>
        <tissue evidence="2">Muscle</tissue>
    </source>
</reference>
<evidence type="ECO:0000313" key="3">
    <source>
        <dbReference type="Proteomes" id="UP000298787"/>
    </source>
</evidence>
<accession>A0A4U5UVV4</accession>
<feature type="region of interest" description="Disordered" evidence="1">
    <location>
        <begin position="76"/>
        <end position="126"/>
    </location>
</feature>
<gene>
    <name evidence="2" type="ORF">D9C73_014376</name>
</gene>
<protein>
    <submittedName>
        <fullName evidence="2">Uncharacterized protein</fullName>
    </submittedName>
</protein>
<proteinExistence type="predicted"/>
<evidence type="ECO:0000313" key="2">
    <source>
        <dbReference type="EMBL" id="TKS79394.1"/>
    </source>
</evidence>